<dbReference type="InterPro" id="IPR057326">
    <property type="entry name" value="KR_dom"/>
</dbReference>
<dbReference type="GO" id="GO:0031177">
    <property type="term" value="F:phosphopantetheine binding"/>
    <property type="evidence" value="ECO:0007669"/>
    <property type="project" value="InterPro"/>
</dbReference>
<accession>A0A9X0B6F2</accession>
<dbReference type="InterPro" id="IPR014043">
    <property type="entry name" value="Acyl_transferase_dom"/>
</dbReference>
<dbReference type="Gene3D" id="3.40.366.10">
    <property type="entry name" value="Malonyl-Coenzyme A Acyl Carrier Protein, domain 2"/>
    <property type="match status" value="1"/>
</dbReference>
<dbReference type="SUPFAM" id="SSF50129">
    <property type="entry name" value="GroES-like"/>
    <property type="match status" value="1"/>
</dbReference>
<dbReference type="SUPFAM" id="SSF51735">
    <property type="entry name" value="NAD(P)-binding Rossmann-fold domains"/>
    <property type="match status" value="2"/>
</dbReference>
<dbReference type="Gene3D" id="3.40.50.720">
    <property type="entry name" value="NAD(P)-binding Rossmann-like Domain"/>
    <property type="match status" value="2"/>
</dbReference>
<evidence type="ECO:0000313" key="10">
    <source>
        <dbReference type="EMBL" id="KAJ5389914.1"/>
    </source>
</evidence>
<dbReference type="Pfam" id="PF21089">
    <property type="entry name" value="PKS_DH_N"/>
    <property type="match status" value="1"/>
</dbReference>
<evidence type="ECO:0000256" key="1">
    <source>
        <dbReference type="ARBA" id="ARBA00022450"/>
    </source>
</evidence>
<dbReference type="Pfam" id="PF02801">
    <property type="entry name" value="Ketoacyl-synt_C"/>
    <property type="match status" value="1"/>
</dbReference>
<gene>
    <name evidence="10" type="ORF">N7496_000982</name>
</gene>
<dbReference type="SMART" id="SM00822">
    <property type="entry name" value="PKS_KR"/>
    <property type="match status" value="1"/>
</dbReference>
<dbReference type="Pfam" id="PF08659">
    <property type="entry name" value="KR"/>
    <property type="match status" value="1"/>
</dbReference>
<dbReference type="SUPFAM" id="SSF53901">
    <property type="entry name" value="Thiolase-like"/>
    <property type="match status" value="1"/>
</dbReference>
<dbReference type="InterPro" id="IPR011032">
    <property type="entry name" value="GroES-like_sf"/>
</dbReference>
<feature type="region of interest" description="N-terminal hotdog fold" evidence="6">
    <location>
        <begin position="916"/>
        <end position="1054"/>
    </location>
</feature>
<dbReference type="InterPro" id="IPR006162">
    <property type="entry name" value="Ppantetheine_attach_site"/>
</dbReference>
<dbReference type="SUPFAM" id="SSF52151">
    <property type="entry name" value="FabD/lysophospholipase-like"/>
    <property type="match status" value="1"/>
</dbReference>
<dbReference type="GO" id="GO:1901336">
    <property type="term" value="P:lactone biosynthetic process"/>
    <property type="evidence" value="ECO:0007669"/>
    <property type="project" value="UniProtKB-ARBA"/>
</dbReference>
<evidence type="ECO:0000259" key="9">
    <source>
        <dbReference type="PROSITE" id="PS52019"/>
    </source>
</evidence>
<dbReference type="InterPro" id="IPR016039">
    <property type="entry name" value="Thiolase-like"/>
</dbReference>
<dbReference type="GO" id="GO:0030639">
    <property type="term" value="P:polyketide biosynthetic process"/>
    <property type="evidence" value="ECO:0007669"/>
    <property type="project" value="UniProtKB-ARBA"/>
</dbReference>
<dbReference type="InterPro" id="IPR016036">
    <property type="entry name" value="Malonyl_transacylase_ACP-bd"/>
</dbReference>
<dbReference type="RefSeq" id="XP_056560642.1">
    <property type="nucleotide sequence ID" value="XM_056693913.1"/>
</dbReference>
<dbReference type="InterPro" id="IPR050091">
    <property type="entry name" value="PKS_NRPS_Biosynth_Enz"/>
</dbReference>
<dbReference type="Gene3D" id="3.90.180.10">
    <property type="entry name" value="Medium-chain alcohol dehydrogenases, catalytic domain"/>
    <property type="match status" value="1"/>
</dbReference>
<dbReference type="SMART" id="SM00827">
    <property type="entry name" value="PKS_AT"/>
    <property type="match status" value="1"/>
</dbReference>
<dbReference type="GO" id="GO:0008168">
    <property type="term" value="F:methyltransferase activity"/>
    <property type="evidence" value="ECO:0007669"/>
    <property type="project" value="UniProtKB-KW"/>
</dbReference>
<dbReference type="PANTHER" id="PTHR43775:SF29">
    <property type="entry name" value="ASPERFURANONE POLYKETIDE SYNTHASE AFOG-RELATED"/>
    <property type="match status" value="1"/>
</dbReference>
<dbReference type="GO" id="GO:0032259">
    <property type="term" value="P:methylation"/>
    <property type="evidence" value="ECO:0007669"/>
    <property type="project" value="UniProtKB-KW"/>
</dbReference>
<dbReference type="Gene3D" id="3.10.129.110">
    <property type="entry name" value="Polyketide synthase dehydratase"/>
    <property type="match status" value="1"/>
</dbReference>
<proteinExistence type="predicted"/>
<dbReference type="GO" id="GO:0016491">
    <property type="term" value="F:oxidoreductase activity"/>
    <property type="evidence" value="ECO:0007669"/>
    <property type="project" value="InterPro"/>
</dbReference>
<dbReference type="Proteomes" id="UP001147782">
    <property type="component" value="Unassembled WGS sequence"/>
</dbReference>
<dbReference type="CDD" id="cd00833">
    <property type="entry name" value="PKS"/>
    <property type="match status" value="1"/>
</dbReference>
<evidence type="ECO:0000256" key="5">
    <source>
        <dbReference type="ARBA" id="ARBA00023268"/>
    </source>
</evidence>
<feature type="region of interest" description="C-terminal hotdog fold" evidence="6">
    <location>
        <begin position="1085"/>
        <end position="1238"/>
    </location>
</feature>
<dbReference type="InterPro" id="IPR032821">
    <property type="entry name" value="PKS_assoc"/>
</dbReference>
<dbReference type="InterPro" id="IPR014031">
    <property type="entry name" value="Ketoacyl_synth_C"/>
</dbReference>
<dbReference type="SMART" id="SM00826">
    <property type="entry name" value="PKS_DH"/>
    <property type="match status" value="1"/>
</dbReference>
<dbReference type="GO" id="GO:0004312">
    <property type="term" value="F:fatty acid synthase activity"/>
    <property type="evidence" value="ECO:0007669"/>
    <property type="project" value="TreeGrafter"/>
</dbReference>
<dbReference type="GeneID" id="81433090"/>
<keyword evidence="5" id="KW-0511">Multifunctional enzyme</keyword>
<dbReference type="InterPro" id="IPR049551">
    <property type="entry name" value="PKS_DH_C"/>
</dbReference>
<dbReference type="InterPro" id="IPR049900">
    <property type="entry name" value="PKS_mFAS_DH"/>
</dbReference>
<dbReference type="Pfam" id="PF14765">
    <property type="entry name" value="PS-DH"/>
    <property type="match status" value="1"/>
</dbReference>
<feature type="active site" description="Proton donor; for dehydratase activity" evidence="6">
    <location>
        <position position="1150"/>
    </location>
</feature>
<keyword evidence="3" id="KW-0489">Methyltransferase</keyword>
<dbReference type="GO" id="GO:0006633">
    <property type="term" value="P:fatty acid biosynthetic process"/>
    <property type="evidence" value="ECO:0007669"/>
    <property type="project" value="TreeGrafter"/>
</dbReference>
<dbReference type="InterPro" id="IPR020807">
    <property type="entry name" value="PKS_DH"/>
</dbReference>
<evidence type="ECO:0000256" key="6">
    <source>
        <dbReference type="PROSITE-ProRule" id="PRU01363"/>
    </source>
</evidence>
<dbReference type="InterPro" id="IPR013968">
    <property type="entry name" value="PKS_KR"/>
</dbReference>
<dbReference type="SUPFAM" id="SSF47336">
    <property type="entry name" value="ACP-like"/>
    <property type="match status" value="1"/>
</dbReference>
<dbReference type="Pfam" id="PF00550">
    <property type="entry name" value="PP-binding"/>
    <property type="match status" value="1"/>
</dbReference>
<feature type="domain" description="PKS/mFAS DH" evidence="9">
    <location>
        <begin position="916"/>
        <end position="1238"/>
    </location>
</feature>
<dbReference type="InterPro" id="IPR036291">
    <property type="entry name" value="NAD(P)-bd_dom_sf"/>
</dbReference>
<dbReference type="SUPFAM" id="SSF55048">
    <property type="entry name" value="Probable ACP-binding domain of malonyl-CoA ACP transacylase"/>
    <property type="match status" value="1"/>
</dbReference>
<comment type="caution">
    <text evidence="10">The sequence shown here is derived from an EMBL/GenBank/DDBJ whole genome shotgun (WGS) entry which is preliminary data.</text>
</comment>
<keyword evidence="11" id="KW-1185">Reference proteome</keyword>
<dbReference type="SMART" id="SM00829">
    <property type="entry name" value="PKS_ER"/>
    <property type="match status" value="1"/>
</dbReference>
<dbReference type="PROSITE" id="PS50075">
    <property type="entry name" value="CARRIER"/>
    <property type="match status" value="1"/>
</dbReference>
<evidence type="ECO:0000313" key="11">
    <source>
        <dbReference type="Proteomes" id="UP001147782"/>
    </source>
</evidence>
<dbReference type="InterPro" id="IPR020806">
    <property type="entry name" value="PKS_PP-bd"/>
</dbReference>
<sequence length="2335" mass="253264">MGDFNYDPVDGVGDVAIIAAARTVPQDRYNVDAFHHPASEKLNTLSTRNGHFLDEDVAAFDAPFFSITAQEATAMDPTARLLLEVTYEAMEAAGLPMESLVGSQTSCHVGCFTRDYHEMLMRDAETAPMYAGTGTGFSLLANRISWFYDLRGASMTLDTACSSSLVGLHFACQGLRNGEATTAIVCGSNLILSPDLAMWLANLRMTSTDGLSRSFAEGVTGYGRGEGIATLILKPARDALRDGDPIRAIIRGTGANQDGHTTGITVPSREAQADLIRSTYLSAGLDVGQTAYFEAHGTGTAVGDPLELGAVAQAISIKRTAGSPLYVGSVKSNIGHLEGAAGLAGMIKCILMMEHGAIAPNIHFEEPNKRIPFADWHIAVPTELTPWPRHQPKRVSINSFGYGGTNAHVILDHPEEWMAARGLGPLKVNEGQDVNPKLFVLSAPAESALYRMMDRSGNFIRTKLAQNMPIPFDQLAFTLSDRRSKFQWKAFSVASSTNELAESLSPAVQQKQQQQPVHAPQRARLTFVFTGQGAQYAQMGIELWKYPVFRASIEAADLYLGTELGSGWSVVAELTANETASQINQAHLSQPLCTVLQIALIDLLRSWEVTPDSVVGHSSGEIAAAYCYGALTREDAWRVAYYRGQVCASLMCDLGPGAGAMMAVGLSVETVQEHIRSVQNGTIVVACINSPASVTISGDAAGIDELQHILSSTGVFCRRLKVDLAYHSHHMQRVAELYVKHIADISPVATTSSVQMFSSVAGKQISSDQLGPAYWIQNLVSPVLFLDAVSTLLQNDPSRRRRRPRHGESAVDMMLEIGPHAALRGPLRQILQHHDLSRVSYASVLKRGEDAIRSAILAAGELYIHGVAVCVHAVNRQASSLTPLINWPSYPWDHSRRYWAESRLSRNYRLRQFGRHDLLGAPAADASSTQPRWRNILRVQEQPWLRDHVVDGLILYPAAGIFAMVIEAILQLMTADQDVASIHIEQTRITKAIVVPDDATGIEVVLQLIRNSQMETSGSQLQEDCWQFDVMSCSDGLSLEQNSSGRVRVRYNTETRDGFTNRTTGKQLLWQTVREDSADIAEQCTRTIEPVTFYKATHTAGLQYGPLFQGLKEITAGVDCCTSVVQVPDTQASMPAGAQSPHLVHPTTLDVIFHSMFAALGGNHLDMSSAAVPIALDGLIIYPNLSSAAGSTVKTRCRARREGERDLVADIWVTDEHDEPKVIINNLRCRELTGINGAASSSSAPVKAPIGTLLWKPDLAWLDETQMQRYVAGHSKNGTEIGKIVDLAAHKNPDLTIMQVGYSDTLIESLLSALGTSPGKTTRCSSYTVLDVDPEKVMMGKDLFQKWADTVSFGSLDWDTADWTEKSVDVAIVCSDAITSEQVQRVQDCVRPGGHSILQIDPEQGDSILNTGFNISPNSAWYIDGKAPTSVSWENQTVVLIEPAHASSRLMEISAQLSLQLTAHGLRPETARWSTDLADLRGAMLISLMELDSPFLQDLCADDFAALQTLMLHSKRVLWVAMGKDPAMQAAVGYLRVLQNENVDLDLRYLLLNNEGDAARSPENIAQTVAAMASSPTTDREYMELEGCIQINRWVDEDDLSSIMAADGTSSMSDLIRVGDARVPLRLEGSIYSAVKDRIGDCLADDEVNVQVMAMDIHHAGVAAIGFSGVVTEVGNSCSRRKPGDHVWTYVPLTSPQTQIRVQESWCQVIPESTSFEEAAVWAISFGTAYTALIEIAQLQAGKAILIQAGASSVGQFAIQIAQRLTPEIFIVTVRSEEERLQMEALGIDSKHIVEESDPDLELAISHLCNGTGLNMVLHQAAERTLLPLIWRCMAAGGVLVDLDAESVTVNGHADNGPMLSIAPFRRGATYTSYNAGKLLRDDPARALEILKQVSRVQHNLSFRLPPSRRVWPSSKSIEAIQCAQTPAREGSAIITFDLDGHIPVTPELANPLILNGDATYLLAGGTGGLGANLAKFLARKGAKNLAIVSRSGSSAASAISVTRDLTSMGVQVRFYAADISDEAAMQHVLGQCASEMPPIRGVLQCAAVLEDSIYHNMTHAQWRTATRPKMHGSMILHRLLLQCELQFFVMLSSIAGVVGNRSQANYAAGNTFQDALAHYRRSQGLPAVSIDLGLMLGIGLIAERGGATNLKKWEAVGIREAEFHALLTAAMTGTWSGSTVPTQVISGLPTGGILESEGLERPFYFDDPRFAYLKKKDLDQTRAMTVTGGQKGSTIVALVSQLDKVQSKREAADLIVECLKQRLARELQTPVENIDASQPLHSYGIDSLLAVEIRTWILVNLQAELGLFDVLGGGSIQAPAGRIAGISKAVPSDL</sequence>
<protein>
    <submittedName>
        <fullName evidence="10">Polyketide synthase</fullName>
    </submittedName>
</protein>
<keyword evidence="2" id="KW-0597">Phosphoprotein</keyword>
<dbReference type="Pfam" id="PF00109">
    <property type="entry name" value="ketoacyl-synt"/>
    <property type="match status" value="1"/>
</dbReference>
<dbReference type="PROSITE" id="PS00012">
    <property type="entry name" value="PHOSPHOPANTETHEINE"/>
    <property type="match status" value="1"/>
</dbReference>
<feature type="domain" description="Carrier" evidence="7">
    <location>
        <begin position="2251"/>
        <end position="2328"/>
    </location>
</feature>
<dbReference type="InterPro" id="IPR016035">
    <property type="entry name" value="Acyl_Trfase/lysoPLipase"/>
</dbReference>
<dbReference type="InterPro" id="IPR036736">
    <property type="entry name" value="ACP-like_sf"/>
</dbReference>
<evidence type="ECO:0000256" key="3">
    <source>
        <dbReference type="ARBA" id="ARBA00022603"/>
    </source>
</evidence>
<evidence type="ECO:0000256" key="2">
    <source>
        <dbReference type="ARBA" id="ARBA00022553"/>
    </source>
</evidence>
<dbReference type="Pfam" id="PF16197">
    <property type="entry name" value="KAsynt_C_assoc"/>
    <property type="match status" value="1"/>
</dbReference>
<dbReference type="InterPro" id="IPR049552">
    <property type="entry name" value="PKS_DH_N"/>
</dbReference>
<evidence type="ECO:0000256" key="4">
    <source>
        <dbReference type="ARBA" id="ARBA00022679"/>
    </source>
</evidence>
<dbReference type="Gene3D" id="3.40.47.10">
    <property type="match status" value="1"/>
</dbReference>
<dbReference type="Gene3D" id="1.10.1200.10">
    <property type="entry name" value="ACP-like"/>
    <property type="match status" value="1"/>
</dbReference>
<dbReference type="InterPro" id="IPR020841">
    <property type="entry name" value="PKS_Beta-ketoAc_synthase_dom"/>
</dbReference>
<dbReference type="PANTHER" id="PTHR43775">
    <property type="entry name" value="FATTY ACID SYNTHASE"/>
    <property type="match status" value="1"/>
</dbReference>
<reference evidence="10" key="1">
    <citation type="submission" date="2022-11" db="EMBL/GenBank/DDBJ databases">
        <authorList>
            <person name="Petersen C."/>
        </authorList>
    </citation>
    <scope>NUCLEOTIDE SEQUENCE</scope>
    <source>
        <strain evidence="10">IBT 29864</strain>
    </source>
</reference>
<dbReference type="InterPro" id="IPR042104">
    <property type="entry name" value="PKS_dehydratase_sf"/>
</dbReference>
<name>A0A9X0B6F2_9EURO</name>
<dbReference type="OrthoDB" id="329835at2759"/>
<dbReference type="SMART" id="SM00825">
    <property type="entry name" value="PKS_KS"/>
    <property type="match status" value="1"/>
</dbReference>
<dbReference type="Gene3D" id="3.30.70.3290">
    <property type="match status" value="1"/>
</dbReference>
<organism evidence="10 11">
    <name type="scientific">Penicillium cataractarum</name>
    <dbReference type="NCBI Taxonomy" id="2100454"/>
    <lineage>
        <taxon>Eukaryota</taxon>
        <taxon>Fungi</taxon>
        <taxon>Dikarya</taxon>
        <taxon>Ascomycota</taxon>
        <taxon>Pezizomycotina</taxon>
        <taxon>Eurotiomycetes</taxon>
        <taxon>Eurotiomycetidae</taxon>
        <taxon>Eurotiales</taxon>
        <taxon>Aspergillaceae</taxon>
        <taxon>Penicillium</taxon>
    </lineage>
</organism>
<evidence type="ECO:0000259" key="7">
    <source>
        <dbReference type="PROSITE" id="PS50075"/>
    </source>
</evidence>
<dbReference type="CDD" id="cd05195">
    <property type="entry name" value="enoyl_red"/>
    <property type="match status" value="1"/>
</dbReference>
<dbReference type="SMART" id="SM00823">
    <property type="entry name" value="PKS_PP"/>
    <property type="match status" value="1"/>
</dbReference>
<dbReference type="PROSITE" id="PS52019">
    <property type="entry name" value="PKS_MFAS_DH"/>
    <property type="match status" value="1"/>
</dbReference>
<dbReference type="InterPro" id="IPR020843">
    <property type="entry name" value="ER"/>
</dbReference>
<dbReference type="InterPro" id="IPR014030">
    <property type="entry name" value="Ketoacyl_synth_N"/>
</dbReference>
<reference evidence="10" key="2">
    <citation type="journal article" date="2023" name="IMA Fungus">
        <title>Comparative genomic study of the Penicillium genus elucidates a diverse pangenome and 15 lateral gene transfer events.</title>
        <authorList>
            <person name="Petersen C."/>
            <person name="Sorensen T."/>
            <person name="Nielsen M.R."/>
            <person name="Sondergaard T.E."/>
            <person name="Sorensen J.L."/>
            <person name="Fitzpatrick D.A."/>
            <person name="Frisvad J.C."/>
            <person name="Nielsen K.L."/>
        </authorList>
    </citation>
    <scope>NUCLEOTIDE SEQUENCE</scope>
    <source>
        <strain evidence="10">IBT 29864</strain>
    </source>
</reference>
<dbReference type="Pfam" id="PF00698">
    <property type="entry name" value="Acyl_transf_1"/>
    <property type="match status" value="1"/>
</dbReference>
<dbReference type="InterPro" id="IPR001227">
    <property type="entry name" value="Ac_transferase_dom_sf"/>
</dbReference>
<keyword evidence="1" id="KW-0596">Phosphopantetheine</keyword>
<feature type="active site" description="Proton acceptor; for dehydratase activity" evidence="6">
    <location>
        <position position="948"/>
    </location>
</feature>
<dbReference type="PROSITE" id="PS52004">
    <property type="entry name" value="KS3_2"/>
    <property type="match status" value="1"/>
</dbReference>
<keyword evidence="4" id="KW-0808">Transferase</keyword>
<dbReference type="InterPro" id="IPR009081">
    <property type="entry name" value="PP-bd_ACP"/>
</dbReference>
<evidence type="ECO:0000259" key="8">
    <source>
        <dbReference type="PROSITE" id="PS52004"/>
    </source>
</evidence>
<feature type="domain" description="Ketosynthase family 3 (KS3)" evidence="8">
    <location>
        <begin position="1"/>
        <end position="413"/>
    </location>
</feature>
<dbReference type="EMBL" id="JAPZBS010000001">
    <property type="protein sequence ID" value="KAJ5389914.1"/>
    <property type="molecule type" value="Genomic_DNA"/>
</dbReference>